<evidence type="ECO:0000256" key="1">
    <source>
        <dbReference type="SAM" id="Phobius"/>
    </source>
</evidence>
<sequence length="61" mass="7036">MRPLLIVLVIYFLPTLIAILRRLPKSQLYEVIIGNIVLGWSVVFWFLALANALGRKQKKLD</sequence>
<gene>
    <name evidence="2" type="ORF">UFOPK2975_00210</name>
</gene>
<name>A0A6J6WR01_9ZZZZ</name>
<proteinExistence type="predicted"/>
<evidence type="ECO:0000313" key="2">
    <source>
        <dbReference type="EMBL" id="CAB4785886.1"/>
    </source>
</evidence>
<keyword evidence="1" id="KW-0812">Transmembrane</keyword>
<keyword evidence="1" id="KW-1133">Transmembrane helix</keyword>
<dbReference type="InterPro" id="IPR016410">
    <property type="entry name" value="Phage_imm"/>
</dbReference>
<keyword evidence="1" id="KW-0472">Membrane</keyword>
<accession>A0A6J6WR01</accession>
<dbReference type="AlphaFoldDB" id="A0A6J6WR01"/>
<dbReference type="Pfam" id="PF14373">
    <property type="entry name" value="Imm_superinfect"/>
    <property type="match status" value="1"/>
</dbReference>
<reference evidence="2" key="1">
    <citation type="submission" date="2020-05" db="EMBL/GenBank/DDBJ databases">
        <authorList>
            <person name="Chiriac C."/>
            <person name="Salcher M."/>
            <person name="Ghai R."/>
            <person name="Kavagutti S V."/>
        </authorList>
    </citation>
    <scope>NUCLEOTIDE SEQUENCE</scope>
</reference>
<protein>
    <submittedName>
        <fullName evidence="2">Unannotated protein</fullName>
    </submittedName>
</protein>
<dbReference type="EMBL" id="CAFAAG010000007">
    <property type="protein sequence ID" value="CAB4785886.1"/>
    <property type="molecule type" value="Genomic_DNA"/>
</dbReference>
<organism evidence="2">
    <name type="scientific">freshwater metagenome</name>
    <dbReference type="NCBI Taxonomy" id="449393"/>
    <lineage>
        <taxon>unclassified sequences</taxon>
        <taxon>metagenomes</taxon>
        <taxon>ecological metagenomes</taxon>
    </lineage>
</organism>
<feature type="transmembrane region" description="Helical" evidence="1">
    <location>
        <begin position="28"/>
        <end position="50"/>
    </location>
</feature>